<dbReference type="Pfam" id="PF01130">
    <property type="entry name" value="CD36"/>
    <property type="match status" value="1"/>
</dbReference>
<gene>
    <name evidence="8" type="ORF">L798_07625</name>
</gene>
<keyword evidence="5" id="KW-1133">Transmembrane helix</keyword>
<evidence type="ECO:0008006" key="10">
    <source>
        <dbReference type="Google" id="ProtNLM"/>
    </source>
</evidence>
<evidence type="ECO:0000256" key="7">
    <source>
        <dbReference type="ARBA" id="ARBA00023180"/>
    </source>
</evidence>
<keyword evidence="3" id="KW-1003">Cell membrane</keyword>
<comment type="similarity">
    <text evidence="2">Belongs to the CD36 family.</text>
</comment>
<dbReference type="InParanoid" id="A0A067RMH4"/>
<evidence type="ECO:0000256" key="2">
    <source>
        <dbReference type="ARBA" id="ARBA00010532"/>
    </source>
</evidence>
<dbReference type="eggNOG" id="KOG3776">
    <property type="taxonomic scope" value="Eukaryota"/>
</dbReference>
<dbReference type="PANTHER" id="PTHR11923">
    <property type="entry name" value="SCAVENGER RECEPTOR CLASS B TYPE-1 SR-B1"/>
    <property type="match status" value="1"/>
</dbReference>
<evidence type="ECO:0000313" key="9">
    <source>
        <dbReference type="Proteomes" id="UP000027135"/>
    </source>
</evidence>
<comment type="subcellular location">
    <subcellularLocation>
        <location evidence="1">Cell membrane</location>
    </subcellularLocation>
</comment>
<name>A0A067RMH4_ZOONE</name>
<organism evidence="8 9">
    <name type="scientific">Zootermopsis nevadensis</name>
    <name type="common">Dampwood termite</name>
    <dbReference type="NCBI Taxonomy" id="136037"/>
    <lineage>
        <taxon>Eukaryota</taxon>
        <taxon>Metazoa</taxon>
        <taxon>Ecdysozoa</taxon>
        <taxon>Arthropoda</taxon>
        <taxon>Hexapoda</taxon>
        <taxon>Insecta</taxon>
        <taxon>Pterygota</taxon>
        <taxon>Neoptera</taxon>
        <taxon>Polyneoptera</taxon>
        <taxon>Dictyoptera</taxon>
        <taxon>Blattodea</taxon>
        <taxon>Blattoidea</taxon>
        <taxon>Termitoidae</taxon>
        <taxon>Termopsidae</taxon>
        <taxon>Zootermopsis</taxon>
    </lineage>
</organism>
<evidence type="ECO:0000256" key="5">
    <source>
        <dbReference type="ARBA" id="ARBA00022989"/>
    </source>
</evidence>
<sequence length="359" mass="40483">ILSLVSYEGVSVAFFQGLVLSPTSASYALWKDTPVPITLDFYFFNWTNPEELRQENARPNLVEVGPYRFIETHEKVNTTWNQNGTVTYQQIRRWYFDPENSNGTLKGGPQVAFDLFQAASSVSRYRSAFVQVPLSGAFRMTGQQVWITKTTGELLFEGYSDPILTMAIKLPNLAQTKIPADKFGWFYTRNGSAEYEGVFNMETGEDDISRLGRLRQWNYDTRTDFFEAECGQVNGSAGELFPPGQTRDKPVEMFSADLCRSMTFEYAEDVEVLGVTGYRFELGKRLVDNGTIDGANWCNCGGQCVPQGVLNVSSCRHGAPAFVSYPHYLDADPYYASLVRGMNPDPSRHRFYLTLEPVS</sequence>
<feature type="non-terminal residue" evidence="8">
    <location>
        <position position="1"/>
    </location>
</feature>
<dbReference type="GO" id="GO:0005737">
    <property type="term" value="C:cytoplasm"/>
    <property type="evidence" value="ECO:0007669"/>
    <property type="project" value="TreeGrafter"/>
</dbReference>
<dbReference type="EMBL" id="KK852424">
    <property type="protein sequence ID" value="KDR24218.1"/>
    <property type="molecule type" value="Genomic_DNA"/>
</dbReference>
<keyword evidence="6" id="KW-0472">Membrane</keyword>
<dbReference type="Proteomes" id="UP000027135">
    <property type="component" value="Unassembled WGS sequence"/>
</dbReference>
<keyword evidence="9" id="KW-1185">Reference proteome</keyword>
<dbReference type="GO" id="GO:0005886">
    <property type="term" value="C:plasma membrane"/>
    <property type="evidence" value="ECO:0007669"/>
    <property type="project" value="UniProtKB-SubCell"/>
</dbReference>
<accession>A0A067RMH4</accession>
<dbReference type="InterPro" id="IPR002159">
    <property type="entry name" value="CD36_fam"/>
</dbReference>
<evidence type="ECO:0000256" key="4">
    <source>
        <dbReference type="ARBA" id="ARBA00022692"/>
    </source>
</evidence>
<keyword evidence="4" id="KW-0812">Transmembrane</keyword>
<dbReference type="AlphaFoldDB" id="A0A067RMH4"/>
<dbReference type="PANTHER" id="PTHR11923:SF93">
    <property type="entry name" value="GH07959P-RELATED"/>
    <property type="match status" value="1"/>
</dbReference>
<evidence type="ECO:0000256" key="6">
    <source>
        <dbReference type="ARBA" id="ARBA00023136"/>
    </source>
</evidence>
<keyword evidence="7" id="KW-0325">Glycoprotein</keyword>
<feature type="non-terminal residue" evidence="8">
    <location>
        <position position="359"/>
    </location>
</feature>
<dbReference type="PRINTS" id="PR01609">
    <property type="entry name" value="CD36FAMILY"/>
</dbReference>
<protein>
    <recommendedName>
        <fullName evidence="10">Protein croquemort</fullName>
    </recommendedName>
</protein>
<proteinExistence type="inferred from homology"/>
<evidence type="ECO:0000256" key="1">
    <source>
        <dbReference type="ARBA" id="ARBA00004236"/>
    </source>
</evidence>
<evidence type="ECO:0000256" key="3">
    <source>
        <dbReference type="ARBA" id="ARBA00022475"/>
    </source>
</evidence>
<dbReference type="GO" id="GO:0005044">
    <property type="term" value="F:scavenger receptor activity"/>
    <property type="evidence" value="ECO:0007669"/>
    <property type="project" value="TreeGrafter"/>
</dbReference>
<evidence type="ECO:0000313" key="8">
    <source>
        <dbReference type="EMBL" id="KDR24218.1"/>
    </source>
</evidence>
<reference evidence="8 9" key="1">
    <citation type="journal article" date="2014" name="Nat. Commun.">
        <title>Molecular traces of alternative social organization in a termite genome.</title>
        <authorList>
            <person name="Terrapon N."/>
            <person name="Li C."/>
            <person name="Robertson H.M."/>
            <person name="Ji L."/>
            <person name="Meng X."/>
            <person name="Booth W."/>
            <person name="Chen Z."/>
            <person name="Childers C.P."/>
            <person name="Glastad K.M."/>
            <person name="Gokhale K."/>
            <person name="Gowin J."/>
            <person name="Gronenberg W."/>
            <person name="Hermansen R.A."/>
            <person name="Hu H."/>
            <person name="Hunt B.G."/>
            <person name="Huylmans A.K."/>
            <person name="Khalil S.M."/>
            <person name="Mitchell R.D."/>
            <person name="Munoz-Torres M.C."/>
            <person name="Mustard J.A."/>
            <person name="Pan H."/>
            <person name="Reese J.T."/>
            <person name="Scharf M.E."/>
            <person name="Sun F."/>
            <person name="Vogel H."/>
            <person name="Xiao J."/>
            <person name="Yang W."/>
            <person name="Yang Z."/>
            <person name="Yang Z."/>
            <person name="Zhou J."/>
            <person name="Zhu J."/>
            <person name="Brent C.S."/>
            <person name="Elsik C.G."/>
            <person name="Goodisman M.A."/>
            <person name="Liberles D.A."/>
            <person name="Roe R.M."/>
            <person name="Vargo E.L."/>
            <person name="Vilcinskas A."/>
            <person name="Wang J."/>
            <person name="Bornberg-Bauer E."/>
            <person name="Korb J."/>
            <person name="Zhang G."/>
            <person name="Liebig J."/>
        </authorList>
    </citation>
    <scope>NUCLEOTIDE SEQUENCE [LARGE SCALE GENOMIC DNA]</scope>
    <source>
        <tissue evidence="8">Whole organism</tissue>
    </source>
</reference>
<dbReference type="OMA" id="NFDVYIF"/>
<dbReference type="FunCoup" id="A0A067RMH4">
    <property type="interactions" value="239"/>
</dbReference>